<dbReference type="AlphaFoldDB" id="A0A9P6USW1"/>
<dbReference type="EMBL" id="JAAAIP010000404">
    <property type="protein sequence ID" value="KAG0317812.1"/>
    <property type="molecule type" value="Genomic_DNA"/>
</dbReference>
<proteinExistence type="predicted"/>
<accession>A0A9P6USW1</accession>
<feature type="non-terminal residue" evidence="1">
    <location>
        <position position="1"/>
    </location>
</feature>
<sequence length="77" mass="8213">VANVYGKAVINVDNGKADGGTKNRPGFHLGVKRRIDDDSAAASKALRTDSDKSIKRLGCGKPGYFRPECLIGRSHSV</sequence>
<gene>
    <name evidence="1" type="ORF">BGZ99_006093</name>
</gene>
<reference evidence="1" key="1">
    <citation type="journal article" date="2020" name="Fungal Divers.">
        <title>Resolving the Mortierellaceae phylogeny through synthesis of multi-gene phylogenetics and phylogenomics.</title>
        <authorList>
            <person name="Vandepol N."/>
            <person name="Liber J."/>
            <person name="Desiro A."/>
            <person name="Na H."/>
            <person name="Kennedy M."/>
            <person name="Barry K."/>
            <person name="Grigoriev I.V."/>
            <person name="Miller A.N."/>
            <person name="O'Donnell K."/>
            <person name="Stajich J.E."/>
            <person name="Bonito G."/>
        </authorList>
    </citation>
    <scope>NUCLEOTIDE SEQUENCE</scope>
    <source>
        <strain evidence="1">REB-010B</strain>
    </source>
</reference>
<dbReference type="Proteomes" id="UP000738325">
    <property type="component" value="Unassembled WGS sequence"/>
</dbReference>
<evidence type="ECO:0000313" key="1">
    <source>
        <dbReference type="EMBL" id="KAG0317812.1"/>
    </source>
</evidence>
<organism evidence="1 2">
    <name type="scientific">Dissophora globulifera</name>
    <dbReference type="NCBI Taxonomy" id="979702"/>
    <lineage>
        <taxon>Eukaryota</taxon>
        <taxon>Fungi</taxon>
        <taxon>Fungi incertae sedis</taxon>
        <taxon>Mucoromycota</taxon>
        <taxon>Mortierellomycotina</taxon>
        <taxon>Mortierellomycetes</taxon>
        <taxon>Mortierellales</taxon>
        <taxon>Mortierellaceae</taxon>
        <taxon>Dissophora</taxon>
    </lineage>
</organism>
<protein>
    <submittedName>
        <fullName evidence="1">Uncharacterized protein</fullName>
    </submittedName>
</protein>
<comment type="caution">
    <text evidence="1">The sequence shown here is derived from an EMBL/GenBank/DDBJ whole genome shotgun (WGS) entry which is preliminary data.</text>
</comment>
<name>A0A9P6USW1_9FUNG</name>
<evidence type="ECO:0000313" key="2">
    <source>
        <dbReference type="Proteomes" id="UP000738325"/>
    </source>
</evidence>
<keyword evidence="2" id="KW-1185">Reference proteome</keyword>